<dbReference type="InterPro" id="IPR036249">
    <property type="entry name" value="Thioredoxin-like_sf"/>
</dbReference>
<dbReference type="CDD" id="cd00299">
    <property type="entry name" value="GST_C_family"/>
    <property type="match status" value="1"/>
</dbReference>
<dbReference type="AlphaFoldDB" id="A0AAI8VSX2"/>
<name>A0AAI8VSX2_9PEZI</name>
<dbReference type="Gene3D" id="3.40.30.10">
    <property type="entry name" value="Glutaredoxin"/>
    <property type="match status" value="1"/>
</dbReference>
<dbReference type="Proteomes" id="UP001295740">
    <property type="component" value="Unassembled WGS sequence"/>
</dbReference>
<dbReference type="Gene3D" id="1.20.1050.10">
    <property type="match status" value="1"/>
</dbReference>
<dbReference type="CDD" id="cd03038">
    <property type="entry name" value="GST_N_etherase_LigE"/>
    <property type="match status" value="1"/>
</dbReference>
<dbReference type="InterPro" id="IPR054416">
    <property type="entry name" value="GST_UstS-like_C"/>
</dbReference>
<evidence type="ECO:0000313" key="2">
    <source>
        <dbReference type="EMBL" id="CAJ2510512.1"/>
    </source>
</evidence>
<protein>
    <submittedName>
        <fullName evidence="2">Uu.00g133210.m01.CDS01</fullName>
    </submittedName>
</protein>
<evidence type="ECO:0000313" key="3">
    <source>
        <dbReference type="Proteomes" id="UP001295740"/>
    </source>
</evidence>
<proteinExistence type="predicted"/>
<dbReference type="SUPFAM" id="SSF47616">
    <property type="entry name" value="GST C-terminal domain-like"/>
    <property type="match status" value="1"/>
</dbReference>
<accession>A0AAI8VSX2</accession>
<feature type="domain" description="GST N-terminal" evidence="1">
    <location>
        <begin position="11"/>
        <end position="94"/>
    </location>
</feature>
<dbReference type="EMBL" id="CAUWAG010000016">
    <property type="protein sequence ID" value="CAJ2510512.1"/>
    <property type="molecule type" value="Genomic_DNA"/>
</dbReference>
<gene>
    <name evidence="2" type="ORF">KHLLAP_LOCUS10980</name>
</gene>
<dbReference type="Pfam" id="PF13409">
    <property type="entry name" value="GST_N_2"/>
    <property type="match status" value="1"/>
</dbReference>
<dbReference type="InterPro" id="IPR004045">
    <property type="entry name" value="Glutathione_S-Trfase_N"/>
</dbReference>
<dbReference type="PROSITE" id="PS50404">
    <property type="entry name" value="GST_NTER"/>
    <property type="match status" value="1"/>
</dbReference>
<evidence type="ECO:0000259" key="1">
    <source>
        <dbReference type="PROSITE" id="PS50404"/>
    </source>
</evidence>
<organism evidence="2 3">
    <name type="scientific">Anthostomella pinea</name>
    <dbReference type="NCBI Taxonomy" id="933095"/>
    <lineage>
        <taxon>Eukaryota</taxon>
        <taxon>Fungi</taxon>
        <taxon>Dikarya</taxon>
        <taxon>Ascomycota</taxon>
        <taxon>Pezizomycotina</taxon>
        <taxon>Sordariomycetes</taxon>
        <taxon>Xylariomycetidae</taxon>
        <taxon>Xylariales</taxon>
        <taxon>Xylariaceae</taxon>
        <taxon>Anthostomella</taxon>
    </lineage>
</organism>
<dbReference type="InterPro" id="IPR036282">
    <property type="entry name" value="Glutathione-S-Trfase_C_sf"/>
</dbReference>
<sequence length="254" mass="28867">MSASEITLFDLPSKGTCWTWNSNPWKTRLALNYKGVPYETEWVEYPDIKPRLLEHFPTTTPFYSIPTVCMPNGKWIMDSVKIAEELERRHPEPSLHMDSAYHGKLKDMMPRIMAALRGVYTPLIPQRLLTERSIPYWNETREKFLGMPLAQLAREHGGEGAWKAATPLLQEVTGWLKDNGEGPFFRGKTVSYADFVWAAFLLFLGRLGADVYEDFMTASGGRETHAKLMEAVAPWAELDLAGDDGDKKWPSIIA</sequence>
<dbReference type="SUPFAM" id="SSF52833">
    <property type="entry name" value="Thioredoxin-like"/>
    <property type="match status" value="1"/>
</dbReference>
<comment type="caution">
    <text evidence="2">The sequence shown here is derived from an EMBL/GenBank/DDBJ whole genome shotgun (WGS) entry which is preliminary data.</text>
</comment>
<reference evidence="2" key="1">
    <citation type="submission" date="2023-10" db="EMBL/GenBank/DDBJ databases">
        <authorList>
            <person name="Hackl T."/>
        </authorList>
    </citation>
    <scope>NUCLEOTIDE SEQUENCE</scope>
</reference>
<dbReference type="Pfam" id="PF22041">
    <property type="entry name" value="GST_C_7"/>
    <property type="match status" value="1"/>
</dbReference>
<keyword evidence="3" id="KW-1185">Reference proteome</keyword>